<dbReference type="OrthoDB" id="442921at2759"/>
<dbReference type="Proteomes" id="UP000054007">
    <property type="component" value="Unassembled WGS sequence"/>
</dbReference>
<protein>
    <submittedName>
        <fullName evidence="2">Ubiquitin-like protein</fullName>
    </submittedName>
</protein>
<dbReference type="Gene3D" id="3.10.20.90">
    <property type="entry name" value="Phosphatidylinositol 3-kinase Catalytic Subunit, Chain A, domain 1"/>
    <property type="match status" value="1"/>
</dbReference>
<evidence type="ECO:0000313" key="3">
    <source>
        <dbReference type="Proteomes" id="UP000054007"/>
    </source>
</evidence>
<accession>A0A0D7BUL8</accession>
<sequence>MAESDVKPKLNLHIQNDGGEKITVAAKRDTKFAKIFSAAEKRWGKDAGTFKFTYEGARIRPEQTLGDVGIEDDDTIDAHLEQLGGC</sequence>
<dbReference type="SMART" id="SM00213">
    <property type="entry name" value="UBQ"/>
    <property type="match status" value="1"/>
</dbReference>
<dbReference type="AlphaFoldDB" id="A0A0D7BUL8"/>
<dbReference type="Pfam" id="PF11976">
    <property type="entry name" value="Rad60-SLD"/>
    <property type="match status" value="1"/>
</dbReference>
<gene>
    <name evidence="2" type="ORF">CYLTODRAFT_485474</name>
</gene>
<evidence type="ECO:0000259" key="1">
    <source>
        <dbReference type="PROSITE" id="PS50053"/>
    </source>
</evidence>
<dbReference type="CDD" id="cd01763">
    <property type="entry name" value="Ubl_SUMO_like"/>
    <property type="match status" value="1"/>
</dbReference>
<feature type="domain" description="Ubiquitin-like" evidence="1">
    <location>
        <begin position="10"/>
        <end position="85"/>
    </location>
</feature>
<dbReference type="InterPro" id="IPR000626">
    <property type="entry name" value="Ubiquitin-like_dom"/>
</dbReference>
<dbReference type="InterPro" id="IPR029071">
    <property type="entry name" value="Ubiquitin-like_domsf"/>
</dbReference>
<proteinExistence type="predicted"/>
<organism evidence="2 3">
    <name type="scientific">Cylindrobasidium torrendii FP15055 ss-10</name>
    <dbReference type="NCBI Taxonomy" id="1314674"/>
    <lineage>
        <taxon>Eukaryota</taxon>
        <taxon>Fungi</taxon>
        <taxon>Dikarya</taxon>
        <taxon>Basidiomycota</taxon>
        <taxon>Agaricomycotina</taxon>
        <taxon>Agaricomycetes</taxon>
        <taxon>Agaricomycetidae</taxon>
        <taxon>Agaricales</taxon>
        <taxon>Marasmiineae</taxon>
        <taxon>Physalacriaceae</taxon>
        <taxon>Cylindrobasidium</taxon>
    </lineage>
</organism>
<dbReference type="PROSITE" id="PS50053">
    <property type="entry name" value="UBIQUITIN_2"/>
    <property type="match status" value="1"/>
</dbReference>
<evidence type="ECO:0000313" key="2">
    <source>
        <dbReference type="EMBL" id="KIY73306.1"/>
    </source>
</evidence>
<dbReference type="SUPFAM" id="SSF54236">
    <property type="entry name" value="Ubiquitin-like"/>
    <property type="match status" value="1"/>
</dbReference>
<dbReference type="EMBL" id="KN880436">
    <property type="protein sequence ID" value="KIY73306.1"/>
    <property type="molecule type" value="Genomic_DNA"/>
</dbReference>
<dbReference type="STRING" id="1314674.A0A0D7BUL8"/>
<dbReference type="InterPro" id="IPR022617">
    <property type="entry name" value="Rad60/SUMO-like_dom"/>
</dbReference>
<keyword evidence="3" id="KW-1185">Reference proteome</keyword>
<name>A0A0D7BUL8_9AGAR</name>
<reference evidence="2 3" key="1">
    <citation type="journal article" date="2015" name="Fungal Genet. Biol.">
        <title>Evolution of novel wood decay mechanisms in Agaricales revealed by the genome sequences of Fistulina hepatica and Cylindrobasidium torrendii.</title>
        <authorList>
            <person name="Floudas D."/>
            <person name="Held B.W."/>
            <person name="Riley R."/>
            <person name="Nagy L.G."/>
            <person name="Koehler G."/>
            <person name="Ransdell A.S."/>
            <person name="Younus H."/>
            <person name="Chow J."/>
            <person name="Chiniquy J."/>
            <person name="Lipzen A."/>
            <person name="Tritt A."/>
            <person name="Sun H."/>
            <person name="Haridas S."/>
            <person name="LaButti K."/>
            <person name="Ohm R.A."/>
            <person name="Kues U."/>
            <person name="Blanchette R.A."/>
            <person name="Grigoriev I.V."/>
            <person name="Minto R.E."/>
            <person name="Hibbett D.S."/>
        </authorList>
    </citation>
    <scope>NUCLEOTIDE SEQUENCE [LARGE SCALE GENOMIC DNA]</scope>
    <source>
        <strain evidence="2 3">FP15055 ss-10</strain>
    </source>
</reference>